<dbReference type="Proteomes" id="UP001057402">
    <property type="component" value="Chromosome 8"/>
</dbReference>
<protein>
    <submittedName>
        <fullName evidence="1">Uncharacterized protein</fullName>
    </submittedName>
</protein>
<comment type="caution">
    <text evidence="1">The sequence shown here is derived from an EMBL/GenBank/DDBJ whole genome shotgun (WGS) entry which is preliminary data.</text>
</comment>
<evidence type="ECO:0000313" key="2">
    <source>
        <dbReference type="Proteomes" id="UP001057402"/>
    </source>
</evidence>
<name>A0ACB9N1F0_9MYRT</name>
<reference evidence="2" key="1">
    <citation type="journal article" date="2023" name="Front. Plant Sci.">
        <title>Chromosomal-level genome assembly of Melastoma candidum provides insights into trichome evolution.</title>
        <authorList>
            <person name="Zhong Y."/>
            <person name="Wu W."/>
            <person name="Sun C."/>
            <person name="Zou P."/>
            <person name="Liu Y."/>
            <person name="Dai S."/>
            <person name="Zhou R."/>
        </authorList>
    </citation>
    <scope>NUCLEOTIDE SEQUENCE [LARGE SCALE GENOMIC DNA]</scope>
</reference>
<sequence length="137" mass="15857">MQKSKKQGRFRILTIRGVPHDAIRVFVGFLYSSLYEAEDVEEFVQDLLVLSHMYVVPQLKRLCEDRLERGMINVDNAVDVFQLTLLCDASQLGFICQSMIMRNFKEVSATEGWTAMKKSHPILENLLVEYLIEDDNL</sequence>
<keyword evidence="2" id="KW-1185">Reference proteome</keyword>
<dbReference type="EMBL" id="CM042887">
    <property type="protein sequence ID" value="KAI4330248.1"/>
    <property type="molecule type" value="Genomic_DNA"/>
</dbReference>
<evidence type="ECO:0000313" key="1">
    <source>
        <dbReference type="EMBL" id="KAI4330248.1"/>
    </source>
</evidence>
<proteinExistence type="predicted"/>
<accession>A0ACB9N1F0</accession>
<gene>
    <name evidence="1" type="ORF">MLD38_028548</name>
</gene>
<organism evidence="1 2">
    <name type="scientific">Melastoma candidum</name>
    <dbReference type="NCBI Taxonomy" id="119954"/>
    <lineage>
        <taxon>Eukaryota</taxon>
        <taxon>Viridiplantae</taxon>
        <taxon>Streptophyta</taxon>
        <taxon>Embryophyta</taxon>
        <taxon>Tracheophyta</taxon>
        <taxon>Spermatophyta</taxon>
        <taxon>Magnoliopsida</taxon>
        <taxon>eudicotyledons</taxon>
        <taxon>Gunneridae</taxon>
        <taxon>Pentapetalae</taxon>
        <taxon>rosids</taxon>
        <taxon>malvids</taxon>
        <taxon>Myrtales</taxon>
        <taxon>Melastomataceae</taxon>
        <taxon>Melastomatoideae</taxon>
        <taxon>Melastomateae</taxon>
        <taxon>Melastoma</taxon>
    </lineage>
</organism>